<reference evidence="2 3" key="1">
    <citation type="submission" date="2023-01" db="EMBL/GenBank/DDBJ databases">
        <title>Characterization of estradiol degrading bacteria Microbacterium sp. MZT7 and reveal degrading genes through genome analysis.</title>
        <authorList>
            <person name="Hao P."/>
            <person name="Gao Y."/>
        </authorList>
    </citation>
    <scope>NUCLEOTIDE SEQUENCE [LARGE SCALE GENOMIC DNA]</scope>
    <source>
        <strain evidence="2 3">MZT7</strain>
    </source>
</reference>
<gene>
    <name evidence="2" type="ORF">K8F61_17305</name>
</gene>
<evidence type="ECO:0000313" key="3">
    <source>
        <dbReference type="Proteomes" id="UP001199642"/>
    </source>
</evidence>
<feature type="region of interest" description="Disordered" evidence="1">
    <location>
        <begin position="189"/>
        <end position="210"/>
    </location>
</feature>
<dbReference type="EMBL" id="CP082781">
    <property type="protein sequence ID" value="UGS26362.1"/>
    <property type="molecule type" value="Genomic_DNA"/>
</dbReference>
<protein>
    <recommendedName>
        <fullName evidence="4">DNA polymerase III beta sliding clamp central domain-containing protein</fullName>
    </recommendedName>
</protein>
<sequence length="241" mass="26532">MSGTVRLPAERVRWLLRGALAAASRDDVTPVLTAVHWTVGDGRVTVTTTDRYRVHQLCVPAPAGTPDGAFLMSRHQAELLKQWGHGKARSRPLEVVDLTWTDPEAGKLVPGERVTRRHVGTVQFDIWEFDGSDADRMTHLSDQVRGNFPPVARLFDQFTDTKDEPRAAELALNPEFLSATRHLREAPGDPLRVMMPSASERDTSETGGSSLRPLVVMNFHGTARALIQPNLALRVGAEFGA</sequence>
<dbReference type="SUPFAM" id="SSF55979">
    <property type="entry name" value="DNA clamp"/>
    <property type="match status" value="1"/>
</dbReference>
<name>A0ABY3RV86_9MICO</name>
<dbReference type="RefSeq" id="WP_231820079.1">
    <property type="nucleotide sequence ID" value="NZ_CP082781.1"/>
</dbReference>
<dbReference type="InterPro" id="IPR046938">
    <property type="entry name" value="DNA_clamp_sf"/>
</dbReference>
<organism evidence="2 3">
    <name type="scientific">Microbacterium resistens</name>
    <dbReference type="NCBI Taxonomy" id="156977"/>
    <lineage>
        <taxon>Bacteria</taxon>
        <taxon>Bacillati</taxon>
        <taxon>Actinomycetota</taxon>
        <taxon>Actinomycetes</taxon>
        <taxon>Micrococcales</taxon>
        <taxon>Microbacteriaceae</taxon>
        <taxon>Microbacterium</taxon>
    </lineage>
</organism>
<accession>A0ABY3RV86</accession>
<dbReference type="Gene3D" id="3.10.150.10">
    <property type="entry name" value="DNA Polymerase III, subunit A, domain 2"/>
    <property type="match status" value="1"/>
</dbReference>
<dbReference type="Proteomes" id="UP001199642">
    <property type="component" value="Chromosome"/>
</dbReference>
<proteinExistence type="predicted"/>
<evidence type="ECO:0008006" key="4">
    <source>
        <dbReference type="Google" id="ProtNLM"/>
    </source>
</evidence>
<keyword evidence="3" id="KW-1185">Reference proteome</keyword>
<evidence type="ECO:0000313" key="2">
    <source>
        <dbReference type="EMBL" id="UGS26362.1"/>
    </source>
</evidence>
<evidence type="ECO:0000256" key="1">
    <source>
        <dbReference type="SAM" id="MobiDB-lite"/>
    </source>
</evidence>